<evidence type="ECO:0000313" key="1">
    <source>
        <dbReference type="EMBL" id="KNZ47646.1"/>
    </source>
</evidence>
<dbReference type="Proteomes" id="UP000037035">
    <property type="component" value="Unassembled WGS sequence"/>
</dbReference>
<reference evidence="1 2" key="1">
    <citation type="submission" date="2015-08" db="EMBL/GenBank/DDBJ databases">
        <title>Next Generation Sequencing and Analysis of the Genome of Puccinia sorghi L Schw, the Causal Agent of Maize Common Rust.</title>
        <authorList>
            <person name="Rochi L."/>
            <person name="Burguener G."/>
            <person name="Darino M."/>
            <person name="Turjanski A."/>
            <person name="Kreff E."/>
            <person name="Dieguez M.J."/>
            <person name="Sacco F."/>
        </authorList>
    </citation>
    <scope>NUCLEOTIDE SEQUENCE [LARGE SCALE GENOMIC DNA]</scope>
    <source>
        <strain evidence="1 2">RO10H11247</strain>
    </source>
</reference>
<keyword evidence="2" id="KW-1185">Reference proteome</keyword>
<proteinExistence type="predicted"/>
<comment type="caution">
    <text evidence="1">The sequence shown here is derived from an EMBL/GenBank/DDBJ whole genome shotgun (WGS) entry which is preliminary data.</text>
</comment>
<dbReference type="EMBL" id="LAVV01011563">
    <property type="protein sequence ID" value="KNZ47646.1"/>
    <property type="molecule type" value="Genomic_DNA"/>
</dbReference>
<organism evidence="1 2">
    <name type="scientific">Puccinia sorghi</name>
    <dbReference type="NCBI Taxonomy" id="27349"/>
    <lineage>
        <taxon>Eukaryota</taxon>
        <taxon>Fungi</taxon>
        <taxon>Dikarya</taxon>
        <taxon>Basidiomycota</taxon>
        <taxon>Pucciniomycotina</taxon>
        <taxon>Pucciniomycetes</taxon>
        <taxon>Pucciniales</taxon>
        <taxon>Pucciniaceae</taxon>
        <taxon>Puccinia</taxon>
    </lineage>
</organism>
<gene>
    <name evidence="1" type="ORF">VP01_625g6</name>
</gene>
<sequence>MAEALGCTNNSKLFSQPGIKHRQVMHFSVASQEQISKSTLDEFPKGCNFFFLEKLLYGSPVQGIGHSNDKLDLHIIGVLGGADTNEGEASLHSKCATMGNPETVACQRKSCNLLSWEIVSLWSAITELELISSLIHPSLVEQA</sequence>
<protein>
    <submittedName>
        <fullName evidence="1">Uncharacterized protein</fullName>
    </submittedName>
</protein>
<dbReference type="AlphaFoldDB" id="A0A0L6UGG9"/>
<dbReference type="VEuPathDB" id="FungiDB:VP01_625g6"/>
<evidence type="ECO:0000313" key="2">
    <source>
        <dbReference type="Proteomes" id="UP000037035"/>
    </source>
</evidence>
<accession>A0A0L6UGG9</accession>
<name>A0A0L6UGG9_9BASI</name>